<dbReference type="AlphaFoldDB" id="A0A6A5K1B7"/>
<protein>
    <submittedName>
        <fullName evidence="2">Uncharacterized protein</fullName>
    </submittedName>
</protein>
<keyword evidence="1" id="KW-0472">Membrane</keyword>
<proteinExistence type="predicted"/>
<keyword evidence="3" id="KW-1185">Reference proteome</keyword>
<evidence type="ECO:0000313" key="3">
    <source>
        <dbReference type="Proteomes" id="UP000800040"/>
    </source>
</evidence>
<dbReference type="EMBL" id="ML975578">
    <property type="protein sequence ID" value="KAF1828297.1"/>
    <property type="molecule type" value="Genomic_DNA"/>
</dbReference>
<keyword evidence="1" id="KW-1133">Transmembrane helix</keyword>
<organism evidence="2 3">
    <name type="scientific">Decorospora gaudefroyi</name>
    <dbReference type="NCBI Taxonomy" id="184978"/>
    <lineage>
        <taxon>Eukaryota</taxon>
        <taxon>Fungi</taxon>
        <taxon>Dikarya</taxon>
        <taxon>Ascomycota</taxon>
        <taxon>Pezizomycotina</taxon>
        <taxon>Dothideomycetes</taxon>
        <taxon>Pleosporomycetidae</taxon>
        <taxon>Pleosporales</taxon>
        <taxon>Pleosporineae</taxon>
        <taxon>Pleosporaceae</taxon>
        <taxon>Decorospora</taxon>
    </lineage>
</organism>
<dbReference type="Proteomes" id="UP000800040">
    <property type="component" value="Unassembled WGS sequence"/>
</dbReference>
<evidence type="ECO:0000313" key="2">
    <source>
        <dbReference type="EMBL" id="KAF1828297.1"/>
    </source>
</evidence>
<name>A0A6A5K1B7_9PLEO</name>
<evidence type="ECO:0000256" key="1">
    <source>
        <dbReference type="SAM" id="Phobius"/>
    </source>
</evidence>
<keyword evidence="1" id="KW-0812">Transmembrane</keyword>
<reference evidence="2" key="1">
    <citation type="submission" date="2020-01" db="EMBL/GenBank/DDBJ databases">
        <authorList>
            <consortium name="DOE Joint Genome Institute"/>
            <person name="Haridas S."/>
            <person name="Albert R."/>
            <person name="Binder M."/>
            <person name="Bloem J."/>
            <person name="Labutti K."/>
            <person name="Salamov A."/>
            <person name="Andreopoulos B."/>
            <person name="Baker S.E."/>
            <person name="Barry K."/>
            <person name="Bills G."/>
            <person name="Bluhm B.H."/>
            <person name="Cannon C."/>
            <person name="Castanera R."/>
            <person name="Culley D.E."/>
            <person name="Daum C."/>
            <person name="Ezra D."/>
            <person name="Gonzalez J.B."/>
            <person name="Henrissat B."/>
            <person name="Kuo A."/>
            <person name="Liang C."/>
            <person name="Lipzen A."/>
            <person name="Lutzoni F."/>
            <person name="Magnuson J."/>
            <person name="Mondo S."/>
            <person name="Nolan M."/>
            <person name="Ohm R."/>
            <person name="Pangilinan J."/>
            <person name="Park H.-J."/>
            <person name="Ramirez L."/>
            <person name="Alfaro M."/>
            <person name="Sun H."/>
            <person name="Tritt A."/>
            <person name="Yoshinaga Y."/>
            <person name="Zwiers L.-H."/>
            <person name="Turgeon B.G."/>
            <person name="Goodwin S.B."/>
            <person name="Spatafora J.W."/>
            <person name="Crous P.W."/>
            <person name="Grigoriev I.V."/>
        </authorList>
    </citation>
    <scope>NUCLEOTIDE SEQUENCE</scope>
    <source>
        <strain evidence="2">P77</strain>
    </source>
</reference>
<feature type="transmembrane region" description="Helical" evidence="1">
    <location>
        <begin position="291"/>
        <end position="311"/>
    </location>
</feature>
<gene>
    <name evidence="2" type="ORF">BDW02DRAFT_584585</name>
</gene>
<feature type="transmembrane region" description="Helical" evidence="1">
    <location>
        <begin position="21"/>
        <end position="42"/>
    </location>
</feature>
<dbReference type="OrthoDB" id="3728998at2759"/>
<sequence length="361" mass="40226">MLEMRIPDRAWMHWRKRMWRSSAYAIVCFALYVSVGALYRFAFSVEEHITIAGGRQCSYALMGNICGERNLFGFYRSLIDQGASLPTYAAPSLSFIRGSPGDWDIQASWHGQTFAADTEPKTWGWLKAWHVLGITLLDDTDSAGGGDEEFSYLLDGTSLRVAEHPVCGPMLRGATTNGTKSGGPASREYWFGLAIGEMKTTDYHGYSIGGVQSKWSFLAEKRTVFAVLLSILQHNQTYISQPNRAQLIEKDLLRQEFLNPERDYCECSYSPGLEYSKHTSVTIYAFPRTQFFASLLAIVWGVLLLAAAYPFRRLVIRGTLDQHMSFGGDIGSESMAGASTGKFSATSSGLWQLSRLSKKMV</sequence>
<accession>A0A6A5K1B7</accession>